<evidence type="ECO:0008006" key="3">
    <source>
        <dbReference type="Google" id="ProtNLM"/>
    </source>
</evidence>
<keyword evidence="2" id="KW-1185">Reference proteome</keyword>
<dbReference type="EMBL" id="MVDE01000037">
    <property type="protein sequence ID" value="PKQ62155.1"/>
    <property type="molecule type" value="Genomic_DNA"/>
</dbReference>
<dbReference type="Proteomes" id="UP000233618">
    <property type="component" value="Unassembled WGS sequence"/>
</dbReference>
<reference evidence="1 2" key="1">
    <citation type="journal article" date="2017" name="Front. Microbiol.">
        <title>Labilibaculum manganireducens gen. nov., sp. nov. and Labilibaculum filiforme sp. nov., Novel Bacteroidetes Isolated from Subsurface Sediments of the Baltic Sea.</title>
        <authorList>
            <person name="Vandieken V."/>
            <person name="Marshall I.P."/>
            <person name="Niemann H."/>
            <person name="Engelen B."/>
            <person name="Cypionka H."/>
        </authorList>
    </citation>
    <scope>NUCLEOTIDE SEQUENCE [LARGE SCALE GENOMIC DNA]</scope>
    <source>
        <strain evidence="1 2">59.10-2M</strain>
    </source>
</reference>
<evidence type="ECO:0000313" key="2">
    <source>
        <dbReference type="Proteomes" id="UP000233618"/>
    </source>
</evidence>
<comment type="caution">
    <text evidence="1">The sequence shown here is derived from an EMBL/GenBank/DDBJ whole genome shotgun (WGS) entry which is preliminary data.</text>
</comment>
<organism evidence="1 2">
    <name type="scientific">Labilibaculum manganireducens</name>
    <dbReference type="NCBI Taxonomy" id="1940525"/>
    <lineage>
        <taxon>Bacteria</taxon>
        <taxon>Pseudomonadati</taxon>
        <taxon>Bacteroidota</taxon>
        <taxon>Bacteroidia</taxon>
        <taxon>Marinilabiliales</taxon>
        <taxon>Marinifilaceae</taxon>
        <taxon>Labilibaculum</taxon>
    </lineage>
</organism>
<dbReference type="RefSeq" id="WP_101311189.1">
    <property type="nucleotide sequence ID" value="NZ_MVDE01000037.1"/>
</dbReference>
<evidence type="ECO:0000313" key="1">
    <source>
        <dbReference type="EMBL" id="PKQ62155.1"/>
    </source>
</evidence>
<dbReference type="InterPro" id="IPR018534">
    <property type="entry name" value="Tet_reg_excision_RteC"/>
</dbReference>
<accession>A0A2N3HVQ3</accession>
<proteinExistence type="predicted"/>
<dbReference type="Pfam" id="PF09357">
    <property type="entry name" value="RteC"/>
    <property type="match status" value="1"/>
</dbReference>
<dbReference type="AlphaFoldDB" id="A0A2N3HVQ3"/>
<name>A0A2N3HVQ3_9BACT</name>
<protein>
    <recommendedName>
        <fullName evidence="3">Tetracycline regulation of excision, RteC</fullName>
    </recommendedName>
</protein>
<sequence length="277" mass="32866">MKNYIWITDDLENSLKQKEKVSNQLTVQLEYAIGHCKIALNKLREHVIEEGFPDKASEIYFFKKIKPGVYSKMLFYQAVFELESFRMIANKDSYKKHLDTEMDKITEYFEKNHVKVQYYQCNFEHLDEKYFIRSEPEIPVQLKNHFSLIDEAFFTWHDHTFSVIMAFYLLLEHICNELRSLNSGSELLLSEKKSQMHWTGSKVALVELIYALQGSGMIDHGNIGIKELANRFECLFNTDLKDYYRSWIEIKQRKIEPTKFIDLLQTVLRSRIDESGN</sequence>
<gene>
    <name evidence="1" type="ORF">BZG01_17705</name>
</gene>